<evidence type="ECO:0000256" key="5">
    <source>
        <dbReference type="ARBA" id="ARBA00022691"/>
    </source>
</evidence>
<keyword evidence="4 7" id="KW-0808">Transferase</keyword>
<dbReference type="GO" id="GO:0032259">
    <property type="term" value="P:methylation"/>
    <property type="evidence" value="ECO:0007669"/>
    <property type="project" value="UniProtKB-KW"/>
</dbReference>
<accession>A0A6M0RP69</accession>
<evidence type="ECO:0000259" key="6">
    <source>
        <dbReference type="PROSITE" id="PS50123"/>
    </source>
</evidence>
<evidence type="ECO:0000313" key="8">
    <source>
        <dbReference type="Proteomes" id="UP000481033"/>
    </source>
</evidence>
<dbReference type="AlphaFoldDB" id="A0A6M0RP69"/>
<dbReference type="Proteomes" id="UP000481033">
    <property type="component" value="Unassembled WGS sequence"/>
</dbReference>
<dbReference type="Gene3D" id="1.10.155.10">
    <property type="entry name" value="Chemotaxis receptor methyltransferase CheR, N-terminal domain"/>
    <property type="match status" value="1"/>
</dbReference>
<dbReference type="EMBL" id="QXHD01000004">
    <property type="protein sequence ID" value="NEZ57966.1"/>
    <property type="molecule type" value="Genomic_DNA"/>
</dbReference>
<dbReference type="Pfam" id="PF01739">
    <property type="entry name" value="CheR"/>
    <property type="match status" value="1"/>
</dbReference>
<proteinExistence type="predicted"/>
<dbReference type="SUPFAM" id="SSF53335">
    <property type="entry name" value="S-adenosyl-L-methionine-dependent methyltransferases"/>
    <property type="match status" value="1"/>
</dbReference>
<dbReference type="EC" id="2.1.1.80" evidence="2"/>
<gene>
    <name evidence="7" type="ORF">DXZ20_20420</name>
</gene>
<dbReference type="PANTHER" id="PTHR24422:SF10">
    <property type="entry name" value="CHEMOTAXIS PROTEIN METHYLTRANSFERASE 2"/>
    <property type="match status" value="1"/>
</dbReference>
<evidence type="ECO:0000256" key="2">
    <source>
        <dbReference type="ARBA" id="ARBA00012534"/>
    </source>
</evidence>
<dbReference type="PANTHER" id="PTHR24422">
    <property type="entry name" value="CHEMOTAXIS PROTEIN METHYLTRANSFERASE"/>
    <property type="match status" value="1"/>
</dbReference>
<dbReference type="InterPro" id="IPR022642">
    <property type="entry name" value="CheR_C"/>
</dbReference>
<dbReference type="InterPro" id="IPR050903">
    <property type="entry name" value="Bact_Chemotaxis_MeTrfase"/>
</dbReference>
<dbReference type="InterPro" id="IPR036804">
    <property type="entry name" value="CheR_N_sf"/>
</dbReference>
<comment type="catalytic activity">
    <reaction evidence="1">
        <text>L-glutamyl-[protein] + S-adenosyl-L-methionine = [protein]-L-glutamate 5-O-methyl ester + S-adenosyl-L-homocysteine</text>
        <dbReference type="Rhea" id="RHEA:24452"/>
        <dbReference type="Rhea" id="RHEA-COMP:10208"/>
        <dbReference type="Rhea" id="RHEA-COMP:10311"/>
        <dbReference type="ChEBI" id="CHEBI:29973"/>
        <dbReference type="ChEBI" id="CHEBI:57856"/>
        <dbReference type="ChEBI" id="CHEBI:59789"/>
        <dbReference type="ChEBI" id="CHEBI:82795"/>
        <dbReference type="EC" id="2.1.1.80"/>
    </reaction>
</comment>
<sequence>MSSIEPLSPELTQAFIQLIVKRTGIIIRENDQAVFKETITRRAKIIGSDSITAYYRLLATETYKSQQEWGSLTTAITNTESFFFRDKGQFNLLRNHIFPDLLKRKAQTKTIRICSAGCSTGEEPYSIAMLLYDLIPNIKDWDLTILGVDINSVALEKASKGLYRPWSFRGIDPEIQKRFFRQANNQYHINDDIKTMVSFQIGNLLDNSSLNPFCYFRDMDLILCRNVFIYFSDAAVKMALDKFHNALAPLGYLLVGHTELHSQNPDKFWVKMFEESITYQRPADTVIKPIASESLALPQQQLPQATVITEDRLQVLDDSLEDVSLQMQKTALNLLRQLPGDTRIAKFGNLTAAEIIQQYEQASKEID</sequence>
<keyword evidence="5" id="KW-0949">S-adenosyl-L-methionine</keyword>
<dbReference type="SMART" id="SM00138">
    <property type="entry name" value="MeTrc"/>
    <property type="match status" value="1"/>
</dbReference>
<organism evidence="7 8">
    <name type="scientific">Adonisia turfae CCMR0081</name>
    <dbReference type="NCBI Taxonomy" id="2292702"/>
    <lineage>
        <taxon>Bacteria</taxon>
        <taxon>Bacillati</taxon>
        <taxon>Cyanobacteriota</taxon>
        <taxon>Adonisia</taxon>
        <taxon>Adonisia turfae</taxon>
    </lineage>
</organism>
<dbReference type="InterPro" id="IPR029063">
    <property type="entry name" value="SAM-dependent_MTases_sf"/>
</dbReference>
<dbReference type="GO" id="GO:0008983">
    <property type="term" value="F:protein-glutamate O-methyltransferase activity"/>
    <property type="evidence" value="ECO:0007669"/>
    <property type="project" value="UniProtKB-EC"/>
</dbReference>
<dbReference type="InterPro" id="IPR000780">
    <property type="entry name" value="CheR_MeTrfase"/>
</dbReference>
<dbReference type="CDD" id="cd02440">
    <property type="entry name" value="AdoMet_MTases"/>
    <property type="match status" value="1"/>
</dbReference>
<feature type="domain" description="CheR-type methyltransferase" evidence="6">
    <location>
        <begin position="1"/>
        <end position="274"/>
    </location>
</feature>
<protein>
    <recommendedName>
        <fullName evidence="2">protein-glutamate O-methyltransferase</fullName>
        <ecNumber evidence="2">2.1.1.80</ecNumber>
    </recommendedName>
</protein>
<evidence type="ECO:0000256" key="3">
    <source>
        <dbReference type="ARBA" id="ARBA00022603"/>
    </source>
</evidence>
<comment type="caution">
    <text evidence="7">The sequence shown here is derived from an EMBL/GenBank/DDBJ whole genome shotgun (WGS) entry which is preliminary data.</text>
</comment>
<reference evidence="7 8" key="1">
    <citation type="journal article" date="2020" name="Microb. Ecol.">
        <title>Ecogenomics of the Marine Benthic Filamentous Cyanobacterium Adonisia.</title>
        <authorList>
            <person name="Walter J.M."/>
            <person name="Coutinho F.H."/>
            <person name="Leomil L."/>
            <person name="Hargreaves P.I."/>
            <person name="Campeao M.E."/>
            <person name="Vieira V.V."/>
            <person name="Silva B.S."/>
            <person name="Fistarol G.O."/>
            <person name="Salomon P.S."/>
            <person name="Sawabe T."/>
            <person name="Mino S."/>
            <person name="Hosokawa M."/>
            <person name="Miyashita H."/>
            <person name="Maruyama F."/>
            <person name="van Verk M.C."/>
            <person name="Dutilh B.E."/>
            <person name="Thompson C.C."/>
            <person name="Thompson F.L."/>
        </authorList>
    </citation>
    <scope>NUCLEOTIDE SEQUENCE [LARGE SCALE GENOMIC DNA]</scope>
    <source>
        <strain evidence="7 8">CCMR0081</strain>
    </source>
</reference>
<evidence type="ECO:0000256" key="1">
    <source>
        <dbReference type="ARBA" id="ARBA00001541"/>
    </source>
</evidence>
<keyword evidence="8" id="KW-1185">Reference proteome</keyword>
<dbReference type="PROSITE" id="PS50123">
    <property type="entry name" value="CHER"/>
    <property type="match status" value="1"/>
</dbReference>
<keyword evidence="3 7" id="KW-0489">Methyltransferase</keyword>
<dbReference type="PRINTS" id="PR00996">
    <property type="entry name" value="CHERMTFRASE"/>
</dbReference>
<dbReference type="RefSeq" id="WP_163700150.1">
    <property type="nucleotide sequence ID" value="NZ_QXHD01000004.1"/>
</dbReference>
<name>A0A6M0RP69_9CYAN</name>
<dbReference type="Gene3D" id="3.40.50.150">
    <property type="entry name" value="Vaccinia Virus protein VP39"/>
    <property type="match status" value="1"/>
</dbReference>
<evidence type="ECO:0000313" key="7">
    <source>
        <dbReference type="EMBL" id="NEZ57966.1"/>
    </source>
</evidence>
<dbReference type="SUPFAM" id="SSF47757">
    <property type="entry name" value="Chemotaxis receptor methyltransferase CheR, N-terminal domain"/>
    <property type="match status" value="1"/>
</dbReference>
<evidence type="ECO:0000256" key="4">
    <source>
        <dbReference type="ARBA" id="ARBA00022679"/>
    </source>
</evidence>